<feature type="binding site" evidence="7">
    <location>
        <position position="121"/>
    </location>
    <ligand>
        <name>Zn(2+)</name>
        <dbReference type="ChEBI" id="CHEBI:29105"/>
    </ligand>
</feature>
<gene>
    <name evidence="8" type="ORF">GIW81_16510</name>
</gene>
<comment type="catalytic activity">
    <reaction evidence="6">
        <text>hydrogencarbonate + H(+) = CO2 + H2O</text>
        <dbReference type="Rhea" id="RHEA:10748"/>
        <dbReference type="ChEBI" id="CHEBI:15377"/>
        <dbReference type="ChEBI" id="CHEBI:15378"/>
        <dbReference type="ChEBI" id="CHEBI:16526"/>
        <dbReference type="ChEBI" id="CHEBI:17544"/>
        <dbReference type="EC" id="4.2.1.1"/>
    </reaction>
</comment>
<evidence type="ECO:0000256" key="1">
    <source>
        <dbReference type="ARBA" id="ARBA00006217"/>
    </source>
</evidence>
<evidence type="ECO:0000313" key="9">
    <source>
        <dbReference type="Proteomes" id="UP000440694"/>
    </source>
</evidence>
<dbReference type="PANTHER" id="PTHR11002:SF76">
    <property type="entry name" value="CARBONIC ANHYDRASE"/>
    <property type="match status" value="1"/>
</dbReference>
<dbReference type="Gene3D" id="3.40.1050.10">
    <property type="entry name" value="Carbonic anhydrase"/>
    <property type="match status" value="1"/>
</dbReference>
<dbReference type="PROSITE" id="PS00704">
    <property type="entry name" value="PROK_CO2_ANHYDRASE_1"/>
    <property type="match status" value="1"/>
</dbReference>
<comment type="caution">
    <text evidence="8">The sequence shown here is derived from an EMBL/GenBank/DDBJ whole genome shotgun (WGS) entry which is preliminary data.</text>
</comment>
<name>A0A6I3KQ47_9HYPH</name>
<dbReference type="GO" id="GO:0004089">
    <property type="term" value="F:carbonate dehydratase activity"/>
    <property type="evidence" value="ECO:0007669"/>
    <property type="project" value="UniProtKB-EC"/>
</dbReference>
<proteinExistence type="inferred from homology"/>
<protein>
    <recommendedName>
        <fullName evidence="2">carbonic anhydrase</fullName>
        <ecNumber evidence="2">4.2.1.1</ecNumber>
    </recommendedName>
</protein>
<evidence type="ECO:0000256" key="4">
    <source>
        <dbReference type="ARBA" id="ARBA00022833"/>
    </source>
</evidence>
<evidence type="ECO:0000256" key="3">
    <source>
        <dbReference type="ARBA" id="ARBA00022723"/>
    </source>
</evidence>
<comment type="similarity">
    <text evidence="1">Belongs to the beta-class carbonic anhydrase family.</text>
</comment>
<feature type="binding site" evidence="7">
    <location>
        <position position="59"/>
    </location>
    <ligand>
        <name>Zn(2+)</name>
        <dbReference type="ChEBI" id="CHEBI:29105"/>
    </ligand>
</feature>
<dbReference type="EMBL" id="WMBQ01000002">
    <property type="protein sequence ID" value="MTD95942.1"/>
    <property type="molecule type" value="Genomic_DNA"/>
</dbReference>
<dbReference type="AlphaFoldDB" id="A0A6I3KQ47"/>
<feature type="binding site" evidence="7">
    <location>
        <position position="118"/>
    </location>
    <ligand>
        <name>Zn(2+)</name>
        <dbReference type="ChEBI" id="CHEBI:29105"/>
    </ligand>
</feature>
<feature type="binding site" evidence="7">
    <location>
        <position position="61"/>
    </location>
    <ligand>
        <name>Zn(2+)</name>
        <dbReference type="ChEBI" id="CHEBI:29105"/>
    </ligand>
</feature>
<dbReference type="Proteomes" id="UP000440694">
    <property type="component" value="Unassembled WGS sequence"/>
</dbReference>
<dbReference type="EC" id="4.2.1.1" evidence="2"/>
<accession>A0A6I3KQ47</accession>
<evidence type="ECO:0000256" key="5">
    <source>
        <dbReference type="ARBA" id="ARBA00023239"/>
    </source>
</evidence>
<dbReference type="GO" id="GO:0015976">
    <property type="term" value="P:carbon utilization"/>
    <property type="evidence" value="ECO:0007669"/>
    <property type="project" value="InterPro"/>
</dbReference>
<keyword evidence="3 7" id="KW-0479">Metal-binding</keyword>
<sequence length="227" mass="24817">MRVGGRNVTNEKDARGVDLDIKDAVEGHQRFRQQFEQDRSFYQSLATKTQKPRLLWIGCADSRVVPATITGSDPGELFEIRNIANVVPPAHADDDSVGAAIEYGVGHLGIDDIVVCGHTGCGGIAALLEPIPPDSEAHLGRWVEFTKPAHQLIDAARVPEEERLTATIKAHVQFQIDNLMTYPIVREGVAAGRLNVHGWIYDMEQGTLSAYDPQSGEWRGLLELAGA</sequence>
<dbReference type="SMART" id="SM00947">
    <property type="entry name" value="Pro_CA"/>
    <property type="match status" value="1"/>
</dbReference>
<dbReference type="PANTHER" id="PTHR11002">
    <property type="entry name" value="CARBONIC ANHYDRASE"/>
    <property type="match status" value="1"/>
</dbReference>
<reference evidence="8 9" key="1">
    <citation type="submission" date="2019-11" db="EMBL/GenBank/DDBJ databases">
        <title>Identification of a novel strain.</title>
        <authorList>
            <person name="Xu Q."/>
            <person name="Wang G."/>
        </authorList>
    </citation>
    <scope>NUCLEOTIDE SEQUENCE [LARGE SCALE GENOMIC DNA]</scope>
    <source>
        <strain evidence="9">xq</strain>
    </source>
</reference>
<dbReference type="Pfam" id="PF00484">
    <property type="entry name" value="Pro_CA"/>
    <property type="match status" value="1"/>
</dbReference>
<evidence type="ECO:0000313" key="8">
    <source>
        <dbReference type="EMBL" id="MTD95942.1"/>
    </source>
</evidence>
<organism evidence="8 9">
    <name type="scientific">Hyphomicrobium album</name>
    <dbReference type="NCBI Taxonomy" id="2665159"/>
    <lineage>
        <taxon>Bacteria</taxon>
        <taxon>Pseudomonadati</taxon>
        <taxon>Pseudomonadota</taxon>
        <taxon>Alphaproteobacteria</taxon>
        <taxon>Hyphomicrobiales</taxon>
        <taxon>Hyphomicrobiaceae</taxon>
        <taxon>Hyphomicrobium</taxon>
    </lineage>
</organism>
<dbReference type="GO" id="GO:0008270">
    <property type="term" value="F:zinc ion binding"/>
    <property type="evidence" value="ECO:0007669"/>
    <property type="project" value="InterPro"/>
</dbReference>
<dbReference type="InterPro" id="IPR036874">
    <property type="entry name" value="Carbonic_anhydrase_sf"/>
</dbReference>
<dbReference type="InterPro" id="IPR015892">
    <property type="entry name" value="Carbonic_anhydrase_CS"/>
</dbReference>
<dbReference type="InterPro" id="IPR001765">
    <property type="entry name" value="Carbonic_anhydrase"/>
</dbReference>
<comment type="cofactor">
    <cofactor evidence="7">
        <name>Zn(2+)</name>
        <dbReference type="ChEBI" id="CHEBI:29105"/>
    </cofactor>
    <text evidence="7">Binds 1 zinc ion per subunit.</text>
</comment>
<evidence type="ECO:0000256" key="7">
    <source>
        <dbReference type="PIRSR" id="PIRSR601765-1"/>
    </source>
</evidence>
<evidence type="ECO:0000256" key="6">
    <source>
        <dbReference type="ARBA" id="ARBA00048348"/>
    </source>
</evidence>
<dbReference type="SUPFAM" id="SSF53056">
    <property type="entry name" value="beta-carbonic anhydrase, cab"/>
    <property type="match status" value="1"/>
</dbReference>
<keyword evidence="9" id="KW-1185">Reference proteome</keyword>
<keyword evidence="4 7" id="KW-0862">Zinc</keyword>
<keyword evidence="5" id="KW-0456">Lyase</keyword>
<evidence type="ECO:0000256" key="2">
    <source>
        <dbReference type="ARBA" id="ARBA00012925"/>
    </source>
</evidence>